<accession>G5GM41</accession>
<evidence type="ECO:0000313" key="4">
    <source>
        <dbReference type="EMBL" id="EHG22286.1"/>
    </source>
</evidence>
<dbReference type="RefSeq" id="WP_006691773.1">
    <property type="nucleotide sequence ID" value="NZ_JH376797.1"/>
</dbReference>
<name>G5GM41_9FIRM</name>
<dbReference type="Gene3D" id="3.30.2320.10">
    <property type="entry name" value="hypothetical protein PF0899 domain"/>
    <property type="match status" value="1"/>
</dbReference>
<evidence type="ECO:0000256" key="1">
    <source>
        <dbReference type="ARBA" id="ARBA00004328"/>
    </source>
</evidence>
<dbReference type="HOGENOM" id="CLU_029522_2_0_9"/>
<dbReference type="SUPFAM" id="SSF56563">
    <property type="entry name" value="Major capsid protein gp5"/>
    <property type="match status" value="1"/>
</dbReference>
<evidence type="ECO:0000259" key="3">
    <source>
        <dbReference type="Pfam" id="PF05065"/>
    </source>
</evidence>
<dbReference type="InterPro" id="IPR054612">
    <property type="entry name" value="Phage_capsid-like_C"/>
</dbReference>
<dbReference type="EMBL" id="ACZM01000003">
    <property type="protein sequence ID" value="EHG22286.1"/>
    <property type="molecule type" value="Genomic_DNA"/>
</dbReference>
<dbReference type="AlphaFoldDB" id="G5GM41"/>
<organism evidence="4 5">
    <name type="scientific">Selenomonas infelix ATCC 43532</name>
    <dbReference type="NCBI Taxonomy" id="679201"/>
    <lineage>
        <taxon>Bacteria</taxon>
        <taxon>Bacillati</taxon>
        <taxon>Bacillota</taxon>
        <taxon>Negativicutes</taxon>
        <taxon>Selenomonadales</taxon>
        <taxon>Selenomonadaceae</taxon>
        <taxon>Selenomonas</taxon>
    </lineage>
</organism>
<feature type="coiled-coil region" evidence="2">
    <location>
        <begin position="4"/>
        <end position="47"/>
    </location>
</feature>
<protein>
    <submittedName>
        <fullName evidence="4">HK97 family phage major capsid protein</fullName>
    </submittedName>
</protein>
<dbReference type="InterPro" id="IPR024455">
    <property type="entry name" value="Phage_capsid"/>
</dbReference>
<evidence type="ECO:0000256" key="2">
    <source>
        <dbReference type="SAM" id="Coils"/>
    </source>
</evidence>
<comment type="subcellular location">
    <subcellularLocation>
        <location evidence="1">Virion</location>
    </subcellularLocation>
</comment>
<keyword evidence="2" id="KW-0175">Coiled coil</keyword>
<dbReference type="eggNOG" id="COG4653">
    <property type="taxonomic scope" value="Bacteria"/>
</dbReference>
<sequence length="375" mass="41698">MKKSDELKKIVDELRREVENLQQEERYEEAAKQAKELTNAVHQYEAAVAMETAQRADFVGSAAPIQTAPVSDAVMRNRVFNKLVLGRTLDEQDLEFVNQIGSPGMVEGTPGKGGYLVPEEQMTQIREYRKAYTALKDFAHVQQAGSTSGKMPTLGDETGKLVAFEELNSIQQSDFDFGQLKYEIKDYGDIIPVSNQLLDDADVNITGIIGQRFARKAVNTENDEILKLLKKLTAEAVTDAKGFMKVLNVSLDPAYYANARILTNQDGFQWLSELEDAQKRPLLVPDVAAPDTYRFRGKEIIVVSNGTLPTPAKKVPFYIGSFADYVAFFERAGVEIAVSQDFLFDKYATALRCVERFGVVADDKDAVKLAQVTLA</sequence>
<dbReference type="STRING" id="679201.HMPREF9334_00322"/>
<evidence type="ECO:0000313" key="5">
    <source>
        <dbReference type="Proteomes" id="UP000004129"/>
    </source>
</evidence>
<dbReference type="PATRIC" id="fig|679201.3.peg.328"/>
<reference evidence="4 5" key="1">
    <citation type="submission" date="2011-08" db="EMBL/GenBank/DDBJ databases">
        <title>The Genome Sequence of Selenomonas infelix ATCC 43532.</title>
        <authorList>
            <consortium name="The Broad Institute Genome Sequencing Platform"/>
            <person name="Earl A."/>
            <person name="Ward D."/>
            <person name="Feldgarden M."/>
            <person name="Gevers D."/>
            <person name="Izard J."/>
            <person name="Blanton J.M."/>
            <person name="Baranova O.V."/>
            <person name="Dewhirst F.E."/>
            <person name="Young S.K."/>
            <person name="Zeng Q."/>
            <person name="Gargeya S."/>
            <person name="Fitzgerald M."/>
            <person name="Haas B."/>
            <person name="Abouelleil A."/>
            <person name="Alvarado L."/>
            <person name="Arachchi H.M."/>
            <person name="Berlin A."/>
            <person name="Brown A."/>
            <person name="Chapman S.B."/>
            <person name="Chen Z."/>
            <person name="Dunbar C."/>
            <person name="Freedman E."/>
            <person name="Gearin G."/>
            <person name="Gellesch M."/>
            <person name="Goldberg J."/>
            <person name="Griggs A."/>
            <person name="Gujja S."/>
            <person name="Heiman D."/>
            <person name="Howarth C."/>
            <person name="Larson L."/>
            <person name="Lui A."/>
            <person name="MacDonald P.J.P."/>
            <person name="Montmayeur A."/>
            <person name="Murphy C."/>
            <person name="Neiman D."/>
            <person name="Pearson M."/>
            <person name="Priest M."/>
            <person name="Roberts A."/>
            <person name="Saif S."/>
            <person name="Shea T."/>
            <person name="Shenoy N."/>
            <person name="Sisk P."/>
            <person name="Stolte C."/>
            <person name="Sykes S."/>
            <person name="Wortman J."/>
            <person name="Nusbaum C."/>
            <person name="Birren B."/>
        </authorList>
    </citation>
    <scope>NUCLEOTIDE SEQUENCE [LARGE SCALE GENOMIC DNA]</scope>
    <source>
        <strain evidence="4 5">ATCC 43532</strain>
    </source>
</reference>
<feature type="domain" description="Phage capsid-like C-terminal" evidence="3">
    <location>
        <begin position="113"/>
        <end position="371"/>
    </location>
</feature>
<proteinExistence type="predicted"/>
<gene>
    <name evidence="4" type="ORF">HMPREF9334_00322</name>
</gene>
<comment type="caution">
    <text evidence="4">The sequence shown here is derived from an EMBL/GenBank/DDBJ whole genome shotgun (WGS) entry which is preliminary data.</text>
</comment>
<dbReference type="Proteomes" id="UP000004129">
    <property type="component" value="Unassembled WGS sequence"/>
</dbReference>
<dbReference type="Pfam" id="PF05065">
    <property type="entry name" value="Phage_capsid"/>
    <property type="match status" value="1"/>
</dbReference>
<dbReference type="Gene3D" id="3.30.2400.10">
    <property type="entry name" value="Major capsid protein gp5"/>
    <property type="match status" value="1"/>
</dbReference>
<keyword evidence="5" id="KW-1185">Reference proteome</keyword>
<dbReference type="NCBIfam" id="TIGR01554">
    <property type="entry name" value="major_cap_HK97"/>
    <property type="match status" value="1"/>
</dbReference>